<dbReference type="InterPro" id="IPR010045">
    <property type="entry name" value="DeoB"/>
</dbReference>
<comment type="similarity">
    <text evidence="1">Belongs to the phosphopentomutase family.</text>
</comment>
<evidence type="ECO:0000313" key="6">
    <source>
        <dbReference type="EMBL" id="CAG9621168.1"/>
    </source>
</evidence>
<sequence>MKRVTLLVLDGFGIGAMEDCKETKPEDIKANTYKSLCRAVGLNIPTLHLLGLEKIADGKGEPIAAYGKNNLAHYGADTYMGHQELMGSKPGKPQERLMKDIAPRLKGELETAGYRVTFPLEGIPVLQVEDSVIIGDNLESQLGNIINVVCDLNRISFKEASRVGKIVRRHVDTSRVIVFGNTTTSTELILATVKEKHPGQWGVDAPKANVYGAGYHVLHLGYGVDASKQLANLVEKEGLPVFRIGKTADVIQAEGYANGVVETEDVLNILEEKHQSLQGDGLFLVNVQETDLAGHKEDSDWYKKVLEEVDLFLERFIPTLGEEDLLFITADHGNDPTIGHSTHTREQTPILLIGKPIKPINIGTRSTLADIAATIAHYLQTTLPEYGTSFLHEVLMEQEKGFPASHKSRRSQVE</sequence>
<organism evidence="6 7">
    <name type="scientific">Sutcliffiella rhizosphaerae</name>
    <dbReference type="NCBI Taxonomy" id="2880967"/>
    <lineage>
        <taxon>Bacteria</taxon>
        <taxon>Bacillati</taxon>
        <taxon>Bacillota</taxon>
        <taxon>Bacilli</taxon>
        <taxon>Bacillales</taxon>
        <taxon>Bacillaceae</taxon>
        <taxon>Sutcliffiella</taxon>
    </lineage>
</organism>
<name>A0ABM8YMD8_9BACI</name>
<dbReference type="PANTHER" id="PTHR21110:SF0">
    <property type="entry name" value="PHOSPHOPENTOMUTASE"/>
    <property type="match status" value="1"/>
</dbReference>
<keyword evidence="4 6" id="KW-0413">Isomerase</keyword>
<gene>
    <name evidence="6" type="primary">deoB_1</name>
    <name evidence="6" type="ORF">BACCIP111883_01940</name>
</gene>
<dbReference type="Gene3D" id="3.30.70.1250">
    <property type="entry name" value="Phosphopentomutase"/>
    <property type="match status" value="1"/>
</dbReference>
<dbReference type="CDD" id="cd16009">
    <property type="entry name" value="PPM"/>
    <property type="match status" value="1"/>
</dbReference>
<comment type="caution">
    <text evidence="6">The sequence shown here is derived from an EMBL/GenBank/DDBJ whole genome shotgun (WGS) entry which is preliminary data.</text>
</comment>
<keyword evidence="3" id="KW-0464">Manganese</keyword>
<reference evidence="6 7" key="1">
    <citation type="submission" date="2021-10" db="EMBL/GenBank/DDBJ databases">
        <authorList>
            <person name="Criscuolo A."/>
        </authorList>
    </citation>
    <scope>NUCLEOTIDE SEQUENCE [LARGE SCALE GENOMIC DNA]</scope>
    <source>
        <strain evidence="7">CIP 111883</strain>
    </source>
</reference>
<dbReference type="GO" id="GO:0008973">
    <property type="term" value="F:phosphopentomutase activity"/>
    <property type="evidence" value="ECO:0007669"/>
    <property type="project" value="UniProtKB-EC"/>
</dbReference>
<dbReference type="EC" id="5.4.2.7" evidence="6"/>
<dbReference type="NCBIfam" id="NF009049">
    <property type="entry name" value="PRK12383.1"/>
    <property type="match status" value="1"/>
</dbReference>
<dbReference type="EMBL" id="CAKJTJ010000008">
    <property type="protein sequence ID" value="CAG9621168.1"/>
    <property type="molecule type" value="Genomic_DNA"/>
</dbReference>
<dbReference type="SUPFAM" id="SSF53649">
    <property type="entry name" value="Alkaline phosphatase-like"/>
    <property type="match status" value="1"/>
</dbReference>
<dbReference type="InterPro" id="IPR024052">
    <property type="entry name" value="Phosphopentomutase_DeoB_cap_sf"/>
</dbReference>
<dbReference type="RefSeq" id="WP_230501068.1">
    <property type="nucleotide sequence ID" value="NZ_CAKJTJ010000008.1"/>
</dbReference>
<dbReference type="Pfam" id="PF01676">
    <property type="entry name" value="Metalloenzyme"/>
    <property type="match status" value="1"/>
</dbReference>
<keyword evidence="7" id="KW-1185">Reference proteome</keyword>
<dbReference type="PIRSF" id="PIRSF001491">
    <property type="entry name" value="Ppentomutase"/>
    <property type="match status" value="1"/>
</dbReference>
<dbReference type="PANTHER" id="PTHR21110">
    <property type="entry name" value="PHOSPHOPENTOMUTASE"/>
    <property type="match status" value="1"/>
</dbReference>
<dbReference type="Proteomes" id="UP000789833">
    <property type="component" value="Unassembled WGS sequence"/>
</dbReference>
<evidence type="ECO:0000259" key="5">
    <source>
        <dbReference type="Pfam" id="PF01676"/>
    </source>
</evidence>
<evidence type="ECO:0000256" key="2">
    <source>
        <dbReference type="ARBA" id="ARBA00022723"/>
    </source>
</evidence>
<evidence type="ECO:0000256" key="4">
    <source>
        <dbReference type="ARBA" id="ARBA00023235"/>
    </source>
</evidence>
<evidence type="ECO:0000313" key="7">
    <source>
        <dbReference type="Proteomes" id="UP000789833"/>
    </source>
</evidence>
<accession>A0ABM8YMD8</accession>
<protein>
    <submittedName>
        <fullName evidence="6">Phosphopentomutase</fullName>
        <ecNumber evidence="6">5.4.2.7</ecNumber>
    </submittedName>
</protein>
<dbReference type="Gene3D" id="3.40.720.10">
    <property type="entry name" value="Alkaline Phosphatase, subunit A"/>
    <property type="match status" value="1"/>
</dbReference>
<proteinExistence type="inferred from homology"/>
<dbReference type="InterPro" id="IPR017850">
    <property type="entry name" value="Alkaline_phosphatase_core_sf"/>
</dbReference>
<keyword evidence="2" id="KW-0479">Metal-binding</keyword>
<evidence type="ECO:0000256" key="1">
    <source>
        <dbReference type="ARBA" id="ARBA00010373"/>
    </source>
</evidence>
<evidence type="ECO:0000256" key="3">
    <source>
        <dbReference type="ARBA" id="ARBA00023211"/>
    </source>
</evidence>
<feature type="domain" description="Metalloenzyme" evidence="5">
    <location>
        <begin position="2"/>
        <end position="381"/>
    </location>
</feature>
<dbReference type="InterPro" id="IPR006124">
    <property type="entry name" value="Metalloenzyme"/>
</dbReference>